<evidence type="ECO:0000256" key="1">
    <source>
        <dbReference type="SAM" id="MobiDB-lite"/>
    </source>
</evidence>
<name>A0ABT9J9J9_9RHOB</name>
<dbReference type="Proteomes" id="UP001224997">
    <property type="component" value="Unassembled WGS sequence"/>
</dbReference>
<proteinExistence type="predicted"/>
<protein>
    <submittedName>
        <fullName evidence="2">Uncharacterized protein</fullName>
    </submittedName>
</protein>
<evidence type="ECO:0000313" key="2">
    <source>
        <dbReference type="EMBL" id="MDP5305761.1"/>
    </source>
</evidence>
<feature type="compositionally biased region" description="Low complexity" evidence="1">
    <location>
        <begin position="22"/>
        <end position="57"/>
    </location>
</feature>
<comment type="caution">
    <text evidence="2">The sequence shown here is derived from an EMBL/GenBank/DDBJ whole genome shotgun (WGS) entry which is preliminary data.</text>
</comment>
<keyword evidence="3" id="KW-1185">Reference proteome</keyword>
<organism evidence="2 3">
    <name type="scientific">Paracoccus spongiarum</name>
    <dbReference type="NCBI Taxonomy" id="3064387"/>
    <lineage>
        <taxon>Bacteria</taxon>
        <taxon>Pseudomonadati</taxon>
        <taxon>Pseudomonadota</taxon>
        <taxon>Alphaproteobacteria</taxon>
        <taxon>Rhodobacterales</taxon>
        <taxon>Paracoccaceae</taxon>
        <taxon>Paracoccus</taxon>
    </lineage>
</organism>
<sequence length="63" mass="6127">MIARQAAMASPRSRPGDSGRIGASASGWAASASSPTSVAAMPKDAAAKAETAAMSSPLRPSPA</sequence>
<gene>
    <name evidence="2" type="ORF">Q5Y72_01430</name>
</gene>
<reference evidence="2 3" key="1">
    <citation type="submission" date="2023-08" db="EMBL/GenBank/DDBJ databases">
        <authorList>
            <person name="Park J.-S."/>
        </authorList>
    </citation>
    <scope>NUCLEOTIDE SEQUENCE [LARGE SCALE GENOMIC DNA]</scope>
    <source>
        <strain evidence="2 3">2205BS29-5</strain>
    </source>
</reference>
<evidence type="ECO:0000313" key="3">
    <source>
        <dbReference type="Proteomes" id="UP001224997"/>
    </source>
</evidence>
<dbReference type="EMBL" id="JAVAMQ010000001">
    <property type="protein sequence ID" value="MDP5305761.1"/>
    <property type="molecule type" value="Genomic_DNA"/>
</dbReference>
<feature type="region of interest" description="Disordered" evidence="1">
    <location>
        <begin position="1"/>
        <end position="63"/>
    </location>
</feature>
<accession>A0ABT9J9J9</accession>